<sequence>MLAKSFLQVPVGRVERAGTGQNTRGEKREKLLNLMGVHVGVELLQVSRLMVGTTE</sequence>
<reference evidence="1 2" key="1">
    <citation type="submission" date="2023-05" db="EMBL/GenBank/DDBJ databases">
        <title>B98-5 Cell Line De Novo Hybrid Assembly: An Optical Mapping Approach.</title>
        <authorList>
            <person name="Kananen K."/>
            <person name="Auerbach J.A."/>
            <person name="Kautto E."/>
            <person name="Blachly J.S."/>
        </authorList>
    </citation>
    <scope>NUCLEOTIDE SEQUENCE [LARGE SCALE GENOMIC DNA]</scope>
    <source>
        <strain evidence="1">B95-8</strain>
        <tissue evidence="1">Cell line</tissue>
    </source>
</reference>
<keyword evidence="2" id="KW-1185">Reference proteome</keyword>
<gene>
    <name evidence="1" type="ORF">P7K49_032578</name>
</gene>
<accession>A0ABQ9TYM3</accession>
<protein>
    <submittedName>
        <fullName evidence="1">Uncharacterized protein</fullName>
    </submittedName>
</protein>
<evidence type="ECO:0000313" key="1">
    <source>
        <dbReference type="EMBL" id="KAK2089912.1"/>
    </source>
</evidence>
<dbReference type="Proteomes" id="UP001266305">
    <property type="component" value="Unassembled WGS sequence"/>
</dbReference>
<comment type="caution">
    <text evidence="1">The sequence shown here is derived from an EMBL/GenBank/DDBJ whole genome shotgun (WGS) entry which is preliminary data.</text>
</comment>
<organism evidence="1 2">
    <name type="scientific">Saguinus oedipus</name>
    <name type="common">Cotton-top tamarin</name>
    <name type="synonym">Oedipomidas oedipus</name>
    <dbReference type="NCBI Taxonomy" id="9490"/>
    <lineage>
        <taxon>Eukaryota</taxon>
        <taxon>Metazoa</taxon>
        <taxon>Chordata</taxon>
        <taxon>Craniata</taxon>
        <taxon>Vertebrata</taxon>
        <taxon>Euteleostomi</taxon>
        <taxon>Mammalia</taxon>
        <taxon>Eutheria</taxon>
        <taxon>Euarchontoglires</taxon>
        <taxon>Primates</taxon>
        <taxon>Haplorrhini</taxon>
        <taxon>Platyrrhini</taxon>
        <taxon>Cebidae</taxon>
        <taxon>Callitrichinae</taxon>
        <taxon>Saguinus</taxon>
    </lineage>
</organism>
<proteinExistence type="predicted"/>
<evidence type="ECO:0000313" key="2">
    <source>
        <dbReference type="Proteomes" id="UP001266305"/>
    </source>
</evidence>
<name>A0ABQ9TYM3_SAGOE</name>
<dbReference type="EMBL" id="JASSZA010000018">
    <property type="protein sequence ID" value="KAK2089912.1"/>
    <property type="molecule type" value="Genomic_DNA"/>
</dbReference>